<dbReference type="Pfam" id="PF00856">
    <property type="entry name" value="SET"/>
    <property type="match status" value="1"/>
</dbReference>
<dbReference type="PANTHER" id="PTHR46167:SF1">
    <property type="entry name" value="N-LYSINE METHYLTRANSFERASE KMT5A"/>
    <property type="match status" value="1"/>
</dbReference>
<dbReference type="SMART" id="SM00317">
    <property type="entry name" value="SET"/>
    <property type="match status" value="1"/>
</dbReference>
<dbReference type="OrthoDB" id="947125at2"/>
<feature type="domain" description="SET" evidence="1">
    <location>
        <begin position="6"/>
        <end position="122"/>
    </location>
</feature>
<dbReference type="InterPro" id="IPR046341">
    <property type="entry name" value="SET_dom_sf"/>
</dbReference>
<dbReference type="Gene3D" id="2.170.270.10">
    <property type="entry name" value="SET domain"/>
    <property type="match status" value="1"/>
</dbReference>
<dbReference type="AlphaFoldDB" id="A0A5B8UDT7"/>
<dbReference type="KEGG" id="fgg:FSB75_00850"/>
<dbReference type="Proteomes" id="UP000321204">
    <property type="component" value="Chromosome"/>
</dbReference>
<dbReference type="GO" id="GO:0042799">
    <property type="term" value="F:histone H4K20 methyltransferase activity"/>
    <property type="evidence" value="ECO:0007669"/>
    <property type="project" value="TreeGrafter"/>
</dbReference>
<name>A0A5B8UDT7_9BACT</name>
<reference evidence="2 3" key="1">
    <citation type="journal article" date="2015" name="Int. J. Syst. Evol. Microbiol.">
        <title>Flavisolibacter ginsenosidimutans sp. nov., with ginsenoside-converting activity isolated from soil used for cultivating ginseng.</title>
        <authorList>
            <person name="Zhao Y."/>
            <person name="Liu Q."/>
            <person name="Kang M.S."/>
            <person name="Jin F."/>
            <person name="Yu H."/>
            <person name="Im W.T."/>
        </authorList>
    </citation>
    <scope>NUCLEOTIDE SEQUENCE [LARGE SCALE GENOMIC DNA]</scope>
    <source>
        <strain evidence="2 3">Gsoil 636</strain>
    </source>
</reference>
<dbReference type="InterPro" id="IPR001214">
    <property type="entry name" value="SET_dom"/>
</dbReference>
<evidence type="ECO:0000313" key="2">
    <source>
        <dbReference type="EMBL" id="QEC54505.1"/>
    </source>
</evidence>
<sequence length="140" mass="15489">MALLEKDLEIKPSGLPGAGQGLFTKTAVAKGTRIVEYKGTITTWEEAKKDATNGYIYFLKPNYVIDGRDHPKSLARYANDAAGLVRAKDKGNNARFEADGLRVFLVATKDIKAGEEIFVSYGKKYWDTVRKNSAIDKAKQ</sequence>
<accession>A0A5B8UDT7</accession>
<protein>
    <submittedName>
        <fullName evidence="2">SET domain-containing protein</fullName>
    </submittedName>
</protein>
<dbReference type="PANTHER" id="PTHR46167">
    <property type="entry name" value="N-LYSINE METHYLTRANSFERASE KMT5A"/>
    <property type="match status" value="1"/>
</dbReference>
<dbReference type="GO" id="GO:0006357">
    <property type="term" value="P:regulation of transcription by RNA polymerase II"/>
    <property type="evidence" value="ECO:0007669"/>
    <property type="project" value="TreeGrafter"/>
</dbReference>
<dbReference type="RefSeq" id="WP_146781494.1">
    <property type="nucleotide sequence ID" value="NZ_BAABIO010000006.1"/>
</dbReference>
<organism evidence="2 3">
    <name type="scientific">Flavisolibacter ginsenosidimutans</name>
    <dbReference type="NCBI Taxonomy" id="661481"/>
    <lineage>
        <taxon>Bacteria</taxon>
        <taxon>Pseudomonadati</taxon>
        <taxon>Bacteroidota</taxon>
        <taxon>Chitinophagia</taxon>
        <taxon>Chitinophagales</taxon>
        <taxon>Chitinophagaceae</taxon>
        <taxon>Flavisolibacter</taxon>
    </lineage>
</organism>
<dbReference type="PROSITE" id="PS50280">
    <property type="entry name" value="SET"/>
    <property type="match status" value="1"/>
</dbReference>
<evidence type="ECO:0000313" key="3">
    <source>
        <dbReference type="Proteomes" id="UP000321204"/>
    </source>
</evidence>
<dbReference type="EMBL" id="CP042433">
    <property type="protein sequence ID" value="QEC54505.1"/>
    <property type="molecule type" value="Genomic_DNA"/>
</dbReference>
<evidence type="ECO:0000259" key="1">
    <source>
        <dbReference type="PROSITE" id="PS50280"/>
    </source>
</evidence>
<keyword evidence="3" id="KW-1185">Reference proteome</keyword>
<dbReference type="SUPFAM" id="SSF82199">
    <property type="entry name" value="SET domain"/>
    <property type="match status" value="1"/>
</dbReference>
<dbReference type="GO" id="GO:0005700">
    <property type="term" value="C:polytene chromosome"/>
    <property type="evidence" value="ECO:0007669"/>
    <property type="project" value="TreeGrafter"/>
</dbReference>
<gene>
    <name evidence="2" type="ORF">FSB75_00850</name>
</gene>
<proteinExistence type="predicted"/>
<dbReference type="InterPro" id="IPR051760">
    <property type="entry name" value="KMT5A"/>
</dbReference>